<feature type="transmembrane region" description="Helical" evidence="2">
    <location>
        <begin position="60"/>
        <end position="82"/>
    </location>
</feature>
<reference evidence="3" key="1">
    <citation type="submission" date="2020-08" db="EMBL/GenBank/DDBJ databases">
        <title>Multicomponent nature underlies the extraordinary mechanical properties of spider dragline silk.</title>
        <authorList>
            <person name="Kono N."/>
            <person name="Nakamura H."/>
            <person name="Mori M."/>
            <person name="Yoshida Y."/>
            <person name="Ohtoshi R."/>
            <person name="Malay A.D."/>
            <person name="Moran D.A.P."/>
            <person name="Tomita M."/>
            <person name="Numata K."/>
            <person name="Arakawa K."/>
        </authorList>
    </citation>
    <scope>NUCLEOTIDE SEQUENCE</scope>
</reference>
<evidence type="ECO:0000313" key="3">
    <source>
        <dbReference type="EMBL" id="GFS57718.1"/>
    </source>
</evidence>
<accession>A0A8X6ISK7</accession>
<gene>
    <name evidence="3" type="primary">AVEN_87995_1</name>
    <name evidence="3" type="ORF">TNIN_61271</name>
</gene>
<sequence>MGDRRRPFAVVDQRSVHVTKHALSRSVELDKMRLQIAWIVWSALAGGAAAQEQPCYPPGGVAGIVVATVVVTCVVGGLGAALTHRYWWKPRHSSGDMRSDQEQQPTAFDNPYFRNSQEVDDPDGDKGKIKFPTNNKNSLRSSKSEGKTKKGKNPFMFKKQKAMDDSCITHAVST</sequence>
<evidence type="ECO:0000256" key="2">
    <source>
        <dbReference type="SAM" id="Phobius"/>
    </source>
</evidence>
<dbReference type="EMBL" id="BMAV01027275">
    <property type="protein sequence ID" value="GFS57718.1"/>
    <property type="molecule type" value="Genomic_DNA"/>
</dbReference>
<feature type="region of interest" description="Disordered" evidence="1">
    <location>
        <begin position="92"/>
        <end position="174"/>
    </location>
</feature>
<proteinExistence type="predicted"/>
<keyword evidence="2" id="KW-0472">Membrane</keyword>
<evidence type="ECO:0000313" key="4">
    <source>
        <dbReference type="Proteomes" id="UP000886998"/>
    </source>
</evidence>
<evidence type="ECO:0000256" key="1">
    <source>
        <dbReference type="SAM" id="MobiDB-lite"/>
    </source>
</evidence>
<keyword evidence="2" id="KW-0812">Transmembrane</keyword>
<keyword evidence="2" id="KW-1133">Transmembrane helix</keyword>
<dbReference type="AlphaFoldDB" id="A0A8X6ISK7"/>
<comment type="caution">
    <text evidence="3">The sequence shown here is derived from an EMBL/GenBank/DDBJ whole genome shotgun (WGS) entry which is preliminary data.</text>
</comment>
<keyword evidence="4" id="KW-1185">Reference proteome</keyword>
<name>A0A8X6ISK7_9ARAC</name>
<protein>
    <submittedName>
        <fullName evidence="3">PDZ domain-containing protein</fullName>
    </submittedName>
</protein>
<dbReference type="OrthoDB" id="10414570at2759"/>
<dbReference type="Proteomes" id="UP000886998">
    <property type="component" value="Unassembled WGS sequence"/>
</dbReference>
<organism evidence="3 4">
    <name type="scientific">Trichonephila inaurata madagascariensis</name>
    <dbReference type="NCBI Taxonomy" id="2747483"/>
    <lineage>
        <taxon>Eukaryota</taxon>
        <taxon>Metazoa</taxon>
        <taxon>Ecdysozoa</taxon>
        <taxon>Arthropoda</taxon>
        <taxon>Chelicerata</taxon>
        <taxon>Arachnida</taxon>
        <taxon>Araneae</taxon>
        <taxon>Araneomorphae</taxon>
        <taxon>Entelegynae</taxon>
        <taxon>Araneoidea</taxon>
        <taxon>Nephilidae</taxon>
        <taxon>Trichonephila</taxon>
        <taxon>Trichonephila inaurata</taxon>
    </lineage>
</organism>